<comment type="cofactor">
    <cofactor evidence="1">
        <name>[3Fe-4S] cluster</name>
        <dbReference type="ChEBI" id="CHEBI:21137"/>
    </cofactor>
</comment>
<organism evidence="8 9">
    <name type="scientific">Gordonia prachuapensis</name>
    <dbReference type="NCBI Taxonomy" id="3115651"/>
    <lineage>
        <taxon>Bacteria</taxon>
        <taxon>Bacillati</taxon>
        <taxon>Actinomycetota</taxon>
        <taxon>Actinomycetes</taxon>
        <taxon>Mycobacteriales</taxon>
        <taxon>Gordoniaceae</taxon>
        <taxon>Gordonia</taxon>
    </lineage>
</organism>
<evidence type="ECO:0000256" key="1">
    <source>
        <dbReference type="ARBA" id="ARBA00001927"/>
    </source>
</evidence>
<dbReference type="Gene3D" id="3.30.70.20">
    <property type="match status" value="1"/>
</dbReference>
<evidence type="ECO:0000256" key="5">
    <source>
        <dbReference type="ARBA" id="ARBA00023004"/>
    </source>
</evidence>
<evidence type="ECO:0000256" key="7">
    <source>
        <dbReference type="ARBA" id="ARBA00023291"/>
    </source>
</evidence>
<reference evidence="8 9" key="1">
    <citation type="submission" date="2024-01" db="EMBL/GenBank/DDBJ databases">
        <title>Draft genome sequence of Gordonia sp. PKS22-38.</title>
        <authorList>
            <person name="Suphannarot A."/>
            <person name="Mingma R."/>
        </authorList>
    </citation>
    <scope>NUCLEOTIDE SEQUENCE [LARGE SCALE GENOMIC DNA]</scope>
    <source>
        <strain evidence="8 9">PKS22-38</strain>
    </source>
</reference>
<evidence type="ECO:0000313" key="8">
    <source>
        <dbReference type="EMBL" id="MEE4024029.1"/>
    </source>
</evidence>
<proteinExistence type="predicted"/>
<evidence type="ECO:0000256" key="4">
    <source>
        <dbReference type="ARBA" id="ARBA00022982"/>
    </source>
</evidence>
<keyword evidence="3" id="KW-0479">Metal-binding</keyword>
<evidence type="ECO:0000256" key="3">
    <source>
        <dbReference type="ARBA" id="ARBA00022723"/>
    </source>
</evidence>
<gene>
    <name evidence="8" type="ORF">V1Y59_13155</name>
</gene>
<dbReference type="RefSeq" id="WP_330505421.1">
    <property type="nucleotide sequence ID" value="NZ_JAZDUE010000010.1"/>
</dbReference>
<protein>
    <submittedName>
        <fullName evidence="8">Ferredoxin</fullName>
    </submittedName>
</protein>
<keyword evidence="9" id="KW-1185">Reference proteome</keyword>
<evidence type="ECO:0000313" key="9">
    <source>
        <dbReference type="Proteomes" id="UP001335729"/>
    </source>
</evidence>
<dbReference type="Pfam" id="PF13370">
    <property type="entry name" value="Fer4_13"/>
    <property type="match status" value="1"/>
</dbReference>
<keyword evidence="4" id="KW-0249">Electron transport</keyword>
<keyword evidence="2" id="KW-0813">Transport</keyword>
<accession>A0ABU7MUM3</accession>
<dbReference type="PANTHER" id="PTHR36923:SF3">
    <property type="entry name" value="FERREDOXIN"/>
    <property type="match status" value="1"/>
</dbReference>
<evidence type="ECO:0000256" key="6">
    <source>
        <dbReference type="ARBA" id="ARBA00023014"/>
    </source>
</evidence>
<dbReference type="SUPFAM" id="SSF54862">
    <property type="entry name" value="4Fe-4S ferredoxins"/>
    <property type="match status" value="1"/>
</dbReference>
<keyword evidence="6" id="KW-0411">Iron-sulfur</keyword>
<evidence type="ECO:0000256" key="2">
    <source>
        <dbReference type="ARBA" id="ARBA00022448"/>
    </source>
</evidence>
<dbReference type="InterPro" id="IPR051269">
    <property type="entry name" value="Fe-S_cluster_ET"/>
</dbReference>
<dbReference type="Proteomes" id="UP001335729">
    <property type="component" value="Unassembled WGS sequence"/>
</dbReference>
<dbReference type="EMBL" id="JAZDUE010000010">
    <property type="protein sequence ID" value="MEE4024029.1"/>
    <property type="molecule type" value="Genomic_DNA"/>
</dbReference>
<name>A0ABU7MUM3_9ACTN</name>
<dbReference type="PANTHER" id="PTHR36923">
    <property type="entry name" value="FERREDOXIN"/>
    <property type="match status" value="1"/>
</dbReference>
<keyword evidence="7" id="KW-0003">3Fe-4S</keyword>
<keyword evidence="5" id="KW-0408">Iron</keyword>
<sequence>MKLQVDTARCQATAMCLAVAPELFDLGPSGIAEVLIDPVGPDLAGTAEDAVLACPTAAITLVHD</sequence>
<comment type="caution">
    <text evidence="8">The sequence shown here is derived from an EMBL/GenBank/DDBJ whole genome shotgun (WGS) entry which is preliminary data.</text>
</comment>